<dbReference type="Proteomes" id="UP000752297">
    <property type="component" value="Unassembled WGS sequence"/>
</dbReference>
<evidence type="ECO:0000313" key="1">
    <source>
        <dbReference type="EMBL" id="MBV2142749.1"/>
    </source>
</evidence>
<accession>A0A949PMJ8</accession>
<comment type="caution">
    <text evidence="1">The sequence shown here is derived from an EMBL/GenBank/DDBJ whole genome shotgun (WGS) entry which is preliminary data.</text>
</comment>
<keyword evidence="2" id="KW-1185">Reference proteome</keyword>
<dbReference type="EMBL" id="JAHRVA010000001">
    <property type="protein sequence ID" value="MBV2142749.1"/>
    <property type="molecule type" value="Genomic_DNA"/>
</dbReference>
<evidence type="ECO:0000313" key="2">
    <source>
        <dbReference type="Proteomes" id="UP000752297"/>
    </source>
</evidence>
<sequence length="61" mass="7235">MIYPIHDYHGHRIGTIMTEDSGNPDDRWVAYAIHDERQTFPSWEAARTWIEVIASEYRTDI</sequence>
<organism evidence="1 2">
    <name type="scientific">Falsochrobactrum tianjinense</name>
    <dbReference type="NCBI Taxonomy" id="2706015"/>
    <lineage>
        <taxon>Bacteria</taxon>
        <taxon>Pseudomonadati</taxon>
        <taxon>Pseudomonadota</taxon>
        <taxon>Alphaproteobacteria</taxon>
        <taxon>Hyphomicrobiales</taxon>
        <taxon>Brucellaceae</taxon>
        <taxon>Falsochrobactrum</taxon>
    </lineage>
</organism>
<protein>
    <submittedName>
        <fullName evidence="1">Uncharacterized protein</fullName>
    </submittedName>
</protein>
<dbReference type="AlphaFoldDB" id="A0A949PMJ8"/>
<gene>
    <name evidence="1" type="ORF">KUG47_04450</name>
</gene>
<name>A0A949PMJ8_9HYPH</name>
<reference evidence="1 2" key="1">
    <citation type="submission" date="2021-06" db="EMBL/GenBank/DDBJ databases">
        <title>Falsochrobactrum tianjin sp.nov., a new petroleum-degrading bacteria isolated from oily soils.</title>
        <authorList>
            <person name="Chen G."/>
            <person name="Chen H."/>
            <person name="Tian J."/>
            <person name="Qing J."/>
            <person name="Zhong L."/>
            <person name="Ma W."/>
            <person name="Song Y."/>
            <person name="Cui X."/>
            <person name="Yan B."/>
        </authorList>
    </citation>
    <scope>NUCLEOTIDE SEQUENCE [LARGE SCALE GENOMIC DNA]</scope>
    <source>
        <strain evidence="1 2">TDYN1</strain>
    </source>
</reference>
<proteinExistence type="predicted"/>